<dbReference type="AlphaFoldDB" id="A0A0H5QXA3"/>
<name>A0A0H5QXA3_9EUKA</name>
<accession>A0A0H5QXA3</accession>
<sequence>MFLELDNPRTGQCTLLDSRIVLQRATILQILQGTHKKFPGVNISHLIYGSISPDGDTDHVVRYHWPPSFARKWRNGNNQTSGNTSKKSSSRAGKLPEWMEKYGAVLRACQANKTAAPLQHVPIEFLDVRLTDTSSEETHSRGNPEM</sequence>
<organism evidence="2">
    <name type="scientific">Spongospora subterranea</name>
    <dbReference type="NCBI Taxonomy" id="70186"/>
    <lineage>
        <taxon>Eukaryota</taxon>
        <taxon>Sar</taxon>
        <taxon>Rhizaria</taxon>
        <taxon>Endomyxa</taxon>
        <taxon>Phytomyxea</taxon>
        <taxon>Plasmodiophorida</taxon>
        <taxon>Plasmodiophoridae</taxon>
        <taxon>Spongospora</taxon>
    </lineage>
</organism>
<feature type="compositionally biased region" description="Polar residues" evidence="1">
    <location>
        <begin position="75"/>
        <end position="91"/>
    </location>
</feature>
<protein>
    <submittedName>
        <fullName evidence="2">Uncharacterized protein</fullName>
    </submittedName>
</protein>
<evidence type="ECO:0000256" key="1">
    <source>
        <dbReference type="SAM" id="MobiDB-lite"/>
    </source>
</evidence>
<feature type="region of interest" description="Disordered" evidence="1">
    <location>
        <begin position="70"/>
        <end position="94"/>
    </location>
</feature>
<dbReference type="EMBL" id="HACM01006181">
    <property type="protein sequence ID" value="CRZ06623.1"/>
    <property type="molecule type" value="Transcribed_RNA"/>
</dbReference>
<reference evidence="2" key="1">
    <citation type="submission" date="2015-04" db="EMBL/GenBank/DDBJ databases">
        <title>The genome sequence of the plant pathogenic Rhizarian Plasmodiophora brassicae reveals insights in its biotrophic life cycle and the origin of chitin synthesis.</title>
        <authorList>
            <person name="Schwelm A."/>
            <person name="Fogelqvist J."/>
            <person name="Knaust A."/>
            <person name="Julke S."/>
            <person name="Lilja T."/>
            <person name="Dhandapani V."/>
            <person name="Bonilla-Rosso G."/>
            <person name="Karlsson M."/>
            <person name="Shevchenko A."/>
            <person name="Choi S.R."/>
            <person name="Kim H.G."/>
            <person name="Park J.Y."/>
            <person name="Lim Y.P."/>
            <person name="Ludwig-Muller J."/>
            <person name="Dixelius C."/>
        </authorList>
    </citation>
    <scope>NUCLEOTIDE SEQUENCE</scope>
    <source>
        <tissue evidence="2">Potato root galls</tissue>
    </source>
</reference>
<proteinExistence type="predicted"/>
<evidence type="ECO:0000313" key="2">
    <source>
        <dbReference type="EMBL" id="CRZ06623.1"/>
    </source>
</evidence>